<evidence type="ECO:0000313" key="2">
    <source>
        <dbReference type="Proteomes" id="UP000824120"/>
    </source>
</evidence>
<dbReference type="Proteomes" id="UP000824120">
    <property type="component" value="Chromosome 8"/>
</dbReference>
<reference evidence="1 2" key="1">
    <citation type="submission" date="2020-09" db="EMBL/GenBank/DDBJ databases">
        <title>De no assembly of potato wild relative species, Solanum commersonii.</title>
        <authorList>
            <person name="Cho K."/>
        </authorList>
    </citation>
    <scope>NUCLEOTIDE SEQUENCE [LARGE SCALE GENOMIC DNA]</scope>
    <source>
        <strain evidence="1">LZ3.2</strain>
        <tissue evidence="1">Leaf</tissue>
    </source>
</reference>
<evidence type="ECO:0008006" key="3">
    <source>
        <dbReference type="Google" id="ProtNLM"/>
    </source>
</evidence>
<evidence type="ECO:0000313" key="1">
    <source>
        <dbReference type="EMBL" id="KAG5593359.1"/>
    </source>
</evidence>
<proteinExistence type="predicted"/>
<organism evidence="1 2">
    <name type="scientific">Solanum commersonii</name>
    <name type="common">Commerson's wild potato</name>
    <name type="synonym">Commerson's nightshade</name>
    <dbReference type="NCBI Taxonomy" id="4109"/>
    <lineage>
        <taxon>Eukaryota</taxon>
        <taxon>Viridiplantae</taxon>
        <taxon>Streptophyta</taxon>
        <taxon>Embryophyta</taxon>
        <taxon>Tracheophyta</taxon>
        <taxon>Spermatophyta</taxon>
        <taxon>Magnoliopsida</taxon>
        <taxon>eudicotyledons</taxon>
        <taxon>Gunneridae</taxon>
        <taxon>Pentapetalae</taxon>
        <taxon>asterids</taxon>
        <taxon>lamiids</taxon>
        <taxon>Solanales</taxon>
        <taxon>Solanaceae</taxon>
        <taxon>Solanoideae</taxon>
        <taxon>Solaneae</taxon>
        <taxon>Solanum</taxon>
    </lineage>
</organism>
<keyword evidence="2" id="KW-1185">Reference proteome</keyword>
<comment type="caution">
    <text evidence="1">The sequence shown here is derived from an EMBL/GenBank/DDBJ whole genome shotgun (WGS) entry which is preliminary data.</text>
</comment>
<protein>
    <recommendedName>
        <fullName evidence="3">DUF295 domain-containing protein</fullName>
    </recommendedName>
</protein>
<name>A0A9J5Y0J3_SOLCO</name>
<dbReference type="EMBL" id="JACXVP010000008">
    <property type="protein sequence ID" value="KAG5593359.1"/>
    <property type="molecule type" value="Genomic_DNA"/>
</dbReference>
<sequence>VQASQLPGIKPDHIYITDDCLGAYLQFKEGGGLDMGVFNLADGSIQPHYMKHMRLKEADALKLSLCAGFGEGPNHNDIVRQCDHDTVEAQMTPLSYQ</sequence>
<accession>A0A9J5Y0J3</accession>
<gene>
    <name evidence="1" type="ORF">H5410_043873</name>
</gene>
<dbReference type="OrthoDB" id="642536at2759"/>
<dbReference type="AlphaFoldDB" id="A0A9J5Y0J3"/>
<feature type="non-terminal residue" evidence="1">
    <location>
        <position position="1"/>
    </location>
</feature>